<evidence type="ECO:0000313" key="2">
    <source>
        <dbReference type="EMBL" id="KNZ58563.1"/>
    </source>
</evidence>
<comment type="caution">
    <text evidence="2">The sequence shown here is derived from an EMBL/GenBank/DDBJ whole genome shotgun (WGS) entry which is preliminary data.</text>
</comment>
<dbReference type="STRING" id="27349.A0A0L6VCT3"/>
<organism evidence="2 3">
    <name type="scientific">Puccinia sorghi</name>
    <dbReference type="NCBI Taxonomy" id="27349"/>
    <lineage>
        <taxon>Eukaryota</taxon>
        <taxon>Fungi</taxon>
        <taxon>Dikarya</taxon>
        <taxon>Basidiomycota</taxon>
        <taxon>Pucciniomycotina</taxon>
        <taxon>Pucciniomycetes</taxon>
        <taxon>Pucciniales</taxon>
        <taxon>Pucciniaceae</taxon>
        <taxon>Puccinia</taxon>
    </lineage>
</organism>
<dbReference type="OrthoDB" id="2507256at2759"/>
<dbReference type="EMBL" id="LAVV01006732">
    <property type="protein sequence ID" value="KNZ58563.1"/>
    <property type="molecule type" value="Genomic_DNA"/>
</dbReference>
<gene>
    <name evidence="2" type="ORF">VP01_1905g5</name>
</gene>
<protein>
    <submittedName>
        <fullName evidence="2">Uncharacterized protein</fullName>
    </submittedName>
</protein>
<sequence length="194" mass="22481">MKDQFNTYKEKYKKFHTKSISTVQLMKILKACPHYHATNELMGVQAFINPWFKVDAQADNKTASSTSEPGNAIRSSDMESNNDYVFIYTSFLNKSWRCQLPYKPSLRCDSRHQQEEQNIKPMSQATPKEAPNPFKSYEEYASKRDEGKAPGARDGLKFEMLKFEQQVKNNDKGVELEEEKFNHSCSFNYAKTTC</sequence>
<dbReference type="Proteomes" id="UP000037035">
    <property type="component" value="Unassembled WGS sequence"/>
</dbReference>
<feature type="region of interest" description="Disordered" evidence="1">
    <location>
        <begin position="110"/>
        <end position="134"/>
    </location>
</feature>
<evidence type="ECO:0000313" key="3">
    <source>
        <dbReference type="Proteomes" id="UP000037035"/>
    </source>
</evidence>
<keyword evidence="3" id="KW-1185">Reference proteome</keyword>
<name>A0A0L6VCT3_9BASI</name>
<dbReference type="VEuPathDB" id="FungiDB:VP01_1905g5"/>
<dbReference type="AlphaFoldDB" id="A0A0L6VCT3"/>
<reference evidence="2 3" key="1">
    <citation type="submission" date="2015-08" db="EMBL/GenBank/DDBJ databases">
        <title>Next Generation Sequencing and Analysis of the Genome of Puccinia sorghi L Schw, the Causal Agent of Maize Common Rust.</title>
        <authorList>
            <person name="Rochi L."/>
            <person name="Burguener G."/>
            <person name="Darino M."/>
            <person name="Turjanski A."/>
            <person name="Kreff E."/>
            <person name="Dieguez M.J."/>
            <person name="Sacco F."/>
        </authorList>
    </citation>
    <scope>NUCLEOTIDE SEQUENCE [LARGE SCALE GENOMIC DNA]</scope>
    <source>
        <strain evidence="2 3">RO10H11247</strain>
    </source>
</reference>
<evidence type="ECO:0000256" key="1">
    <source>
        <dbReference type="SAM" id="MobiDB-lite"/>
    </source>
</evidence>
<proteinExistence type="predicted"/>
<accession>A0A0L6VCT3</accession>